<dbReference type="EMBL" id="CAXITT010000237">
    <property type="protein sequence ID" value="CAL1536732.1"/>
    <property type="molecule type" value="Genomic_DNA"/>
</dbReference>
<protein>
    <submittedName>
        <fullName evidence="1">Uncharacterized protein</fullName>
    </submittedName>
</protein>
<gene>
    <name evidence="1" type="ORF">GSLYS_00010645001</name>
</gene>
<keyword evidence="2" id="KW-1185">Reference proteome</keyword>
<accession>A0AAV2HRK7</accession>
<proteinExistence type="predicted"/>
<dbReference type="Proteomes" id="UP001497497">
    <property type="component" value="Unassembled WGS sequence"/>
</dbReference>
<evidence type="ECO:0000313" key="1">
    <source>
        <dbReference type="EMBL" id="CAL1536732.1"/>
    </source>
</evidence>
<evidence type="ECO:0000313" key="2">
    <source>
        <dbReference type="Proteomes" id="UP001497497"/>
    </source>
</evidence>
<comment type="caution">
    <text evidence="1">The sequence shown here is derived from an EMBL/GenBank/DDBJ whole genome shotgun (WGS) entry which is preliminary data.</text>
</comment>
<sequence length="158" mass="17569">MQISEPGIDRPDKRGPSEADMFSITKNVILSCLFGLIYGHVDSFLTSPDVDTQAGFFPDSGFLTAVPHLESRSHQNPNYYHHGSHYNHLGTTFLRDGAGNNVDTILHPRDALAKRLQRFMTAMSHRKLLPVSKNLPTTSHVEDPAFLHLFTGAKDNKG</sequence>
<name>A0AAV2HRK7_LYMST</name>
<reference evidence="1 2" key="1">
    <citation type="submission" date="2024-04" db="EMBL/GenBank/DDBJ databases">
        <authorList>
            <consortium name="Genoscope - CEA"/>
            <person name="William W."/>
        </authorList>
    </citation>
    <scope>NUCLEOTIDE SEQUENCE [LARGE SCALE GENOMIC DNA]</scope>
</reference>
<dbReference type="AlphaFoldDB" id="A0AAV2HRK7"/>
<organism evidence="1 2">
    <name type="scientific">Lymnaea stagnalis</name>
    <name type="common">Great pond snail</name>
    <name type="synonym">Helix stagnalis</name>
    <dbReference type="NCBI Taxonomy" id="6523"/>
    <lineage>
        <taxon>Eukaryota</taxon>
        <taxon>Metazoa</taxon>
        <taxon>Spiralia</taxon>
        <taxon>Lophotrochozoa</taxon>
        <taxon>Mollusca</taxon>
        <taxon>Gastropoda</taxon>
        <taxon>Heterobranchia</taxon>
        <taxon>Euthyneura</taxon>
        <taxon>Panpulmonata</taxon>
        <taxon>Hygrophila</taxon>
        <taxon>Lymnaeoidea</taxon>
        <taxon>Lymnaeidae</taxon>
        <taxon>Lymnaea</taxon>
    </lineage>
</organism>